<keyword evidence="5" id="KW-0739">Sodium transport</keyword>
<dbReference type="Proteomes" id="UP000013827">
    <property type="component" value="Unassembled WGS sequence"/>
</dbReference>
<evidence type="ECO:0000313" key="9">
    <source>
        <dbReference type="EnsemblProtists" id="EOD26473"/>
    </source>
</evidence>
<feature type="transmembrane region" description="Helical" evidence="7">
    <location>
        <begin position="160"/>
        <end position="178"/>
    </location>
</feature>
<evidence type="ECO:0008006" key="11">
    <source>
        <dbReference type="Google" id="ProtNLM"/>
    </source>
</evidence>
<evidence type="ECO:0000256" key="1">
    <source>
        <dbReference type="ARBA" id="ARBA00022448"/>
    </source>
</evidence>
<evidence type="ECO:0000256" key="4">
    <source>
        <dbReference type="ARBA" id="ARBA00023065"/>
    </source>
</evidence>
<accession>A0A0D3JSI8</accession>
<proteinExistence type="predicted"/>
<dbReference type="EnsemblProtists" id="EOD26473">
    <property type="protein sequence ID" value="EOD26473"/>
    <property type="gene ID" value="EMIHUDRAFT_421357"/>
</dbReference>
<dbReference type="GO" id="GO:0015297">
    <property type="term" value="F:antiporter activity"/>
    <property type="evidence" value="ECO:0007669"/>
    <property type="project" value="UniProtKB-KW"/>
</dbReference>
<evidence type="ECO:0000313" key="10">
    <source>
        <dbReference type="Proteomes" id="UP000013827"/>
    </source>
</evidence>
<feature type="region of interest" description="Disordered" evidence="6">
    <location>
        <begin position="463"/>
        <end position="486"/>
    </location>
</feature>
<feature type="chain" id="PRO_5044280407" description="Cation/H+ exchanger domain-containing protein" evidence="8">
    <location>
        <begin position="16"/>
        <end position="486"/>
    </location>
</feature>
<evidence type="ECO:0000256" key="3">
    <source>
        <dbReference type="ARBA" id="ARBA00023053"/>
    </source>
</evidence>
<keyword evidence="3" id="KW-0915">Sodium</keyword>
<feature type="signal peptide" evidence="8">
    <location>
        <begin position="1"/>
        <end position="15"/>
    </location>
</feature>
<protein>
    <recommendedName>
        <fullName evidence="11">Cation/H+ exchanger domain-containing protein</fullName>
    </recommendedName>
</protein>
<keyword evidence="2" id="KW-0050">Antiport</keyword>
<feature type="transmembrane region" description="Helical" evidence="7">
    <location>
        <begin position="99"/>
        <end position="121"/>
    </location>
</feature>
<keyword evidence="10" id="KW-1185">Reference proteome</keyword>
<feature type="transmembrane region" description="Helical" evidence="7">
    <location>
        <begin position="67"/>
        <end position="87"/>
    </location>
</feature>
<feature type="transmembrane region" description="Helical" evidence="7">
    <location>
        <begin position="282"/>
        <end position="302"/>
    </location>
</feature>
<name>A0A0D3JSI8_EMIH1</name>
<organism evidence="9 10">
    <name type="scientific">Emiliania huxleyi (strain CCMP1516)</name>
    <dbReference type="NCBI Taxonomy" id="280463"/>
    <lineage>
        <taxon>Eukaryota</taxon>
        <taxon>Haptista</taxon>
        <taxon>Haptophyta</taxon>
        <taxon>Prymnesiophyceae</taxon>
        <taxon>Isochrysidales</taxon>
        <taxon>Noelaerhabdaceae</taxon>
        <taxon>Emiliania</taxon>
    </lineage>
</organism>
<dbReference type="InterPro" id="IPR038770">
    <property type="entry name" value="Na+/solute_symporter_sf"/>
</dbReference>
<feature type="transmembrane region" description="Helical" evidence="7">
    <location>
        <begin position="350"/>
        <end position="371"/>
    </location>
</feature>
<dbReference type="OMA" id="AIGMWPR"/>
<dbReference type="GO" id="GO:0006814">
    <property type="term" value="P:sodium ion transport"/>
    <property type="evidence" value="ECO:0007669"/>
    <property type="project" value="UniProtKB-KW"/>
</dbReference>
<dbReference type="HOGENOM" id="CLU_058227_0_0_1"/>
<feature type="transmembrane region" description="Helical" evidence="7">
    <location>
        <begin position="411"/>
        <end position="433"/>
    </location>
</feature>
<dbReference type="GeneID" id="17272019"/>
<keyword evidence="8" id="KW-0732">Signal</keyword>
<evidence type="ECO:0000256" key="5">
    <source>
        <dbReference type="ARBA" id="ARBA00023201"/>
    </source>
</evidence>
<dbReference type="KEGG" id="ehx:EMIHUDRAFT_421357"/>
<dbReference type="PANTHER" id="PTHR43562">
    <property type="entry name" value="NAPA-TYPE SODIUM/HYDROGEN ANTIPORTER"/>
    <property type="match status" value="1"/>
</dbReference>
<feature type="transmembrane region" description="Helical" evidence="7">
    <location>
        <begin position="32"/>
        <end position="55"/>
    </location>
</feature>
<evidence type="ECO:0000256" key="6">
    <source>
        <dbReference type="SAM" id="MobiDB-lite"/>
    </source>
</evidence>
<feature type="transmembrane region" description="Helical" evidence="7">
    <location>
        <begin position="383"/>
        <end position="405"/>
    </location>
</feature>
<feature type="transmembrane region" description="Helical" evidence="7">
    <location>
        <begin position="133"/>
        <end position="154"/>
    </location>
</feature>
<evidence type="ECO:0000256" key="8">
    <source>
        <dbReference type="SAM" id="SignalP"/>
    </source>
</evidence>
<sequence>MAIFTINLLIGLAWSSTMPLWAADGPLDDWKLFVKICTMWCLSYIMVHVGYEFDIDKTRLGSYAKDYFVAMTAASFPWAFVALWFIFALPTPLDWVDALLAARFAAPTSAGILFSMLEAAGMKETWLFKKARILAIFDDLDTILLMIPLKILVVGAKWELAIDLTIIIFLLVVLYVFLHAVRIPNSWQFTMLYASLVTIFCELLHFFTHDCRIDSGEKIDTVHLEVLLPAFTIGCIARAGRHTNMPQPGRALGDRSHSFFMRARATPSIIAERVSRIDEHKVNTIISATFMLFVGLSMPPLVDVDDGDGSHRMLAVDEGCGGDESHRMLAATKYNGTDPSEEETMAAGTLIFHVAMVSLLMIVGKMFPCCVYRDEANFKTRLALSLGMCPRGEVGAGVIVISLAFGIEGDAISIAVIALAVNLILSSLFILAVKSLAGTEGEGVALEAKPTVGGAEPAELDTVATASNGSAEKGSGEPGVGWSQEA</sequence>
<evidence type="ECO:0000256" key="2">
    <source>
        <dbReference type="ARBA" id="ARBA00022449"/>
    </source>
</evidence>
<reference evidence="9" key="2">
    <citation type="submission" date="2024-10" db="UniProtKB">
        <authorList>
            <consortium name="EnsemblProtists"/>
        </authorList>
    </citation>
    <scope>IDENTIFICATION</scope>
</reference>
<keyword evidence="7" id="KW-0472">Membrane</keyword>
<dbReference type="RefSeq" id="XP_005778902.1">
    <property type="nucleotide sequence ID" value="XM_005778845.1"/>
</dbReference>
<reference evidence="10" key="1">
    <citation type="journal article" date="2013" name="Nature">
        <title>Pan genome of the phytoplankton Emiliania underpins its global distribution.</title>
        <authorList>
            <person name="Read B.A."/>
            <person name="Kegel J."/>
            <person name="Klute M.J."/>
            <person name="Kuo A."/>
            <person name="Lefebvre S.C."/>
            <person name="Maumus F."/>
            <person name="Mayer C."/>
            <person name="Miller J."/>
            <person name="Monier A."/>
            <person name="Salamov A."/>
            <person name="Young J."/>
            <person name="Aguilar M."/>
            <person name="Claverie J.M."/>
            <person name="Frickenhaus S."/>
            <person name="Gonzalez K."/>
            <person name="Herman E.K."/>
            <person name="Lin Y.C."/>
            <person name="Napier J."/>
            <person name="Ogata H."/>
            <person name="Sarno A.F."/>
            <person name="Shmutz J."/>
            <person name="Schroeder D."/>
            <person name="de Vargas C."/>
            <person name="Verret F."/>
            <person name="von Dassow P."/>
            <person name="Valentin K."/>
            <person name="Van de Peer Y."/>
            <person name="Wheeler G."/>
            <person name="Dacks J.B."/>
            <person name="Delwiche C.F."/>
            <person name="Dyhrman S.T."/>
            <person name="Glockner G."/>
            <person name="John U."/>
            <person name="Richards T."/>
            <person name="Worden A.Z."/>
            <person name="Zhang X."/>
            <person name="Grigoriev I.V."/>
            <person name="Allen A.E."/>
            <person name="Bidle K."/>
            <person name="Borodovsky M."/>
            <person name="Bowler C."/>
            <person name="Brownlee C."/>
            <person name="Cock J.M."/>
            <person name="Elias M."/>
            <person name="Gladyshev V.N."/>
            <person name="Groth M."/>
            <person name="Guda C."/>
            <person name="Hadaegh A."/>
            <person name="Iglesias-Rodriguez M.D."/>
            <person name="Jenkins J."/>
            <person name="Jones B.M."/>
            <person name="Lawson T."/>
            <person name="Leese F."/>
            <person name="Lindquist E."/>
            <person name="Lobanov A."/>
            <person name="Lomsadze A."/>
            <person name="Malik S.B."/>
            <person name="Marsh M.E."/>
            <person name="Mackinder L."/>
            <person name="Mock T."/>
            <person name="Mueller-Roeber B."/>
            <person name="Pagarete A."/>
            <person name="Parker M."/>
            <person name="Probert I."/>
            <person name="Quesneville H."/>
            <person name="Raines C."/>
            <person name="Rensing S.A."/>
            <person name="Riano-Pachon D.M."/>
            <person name="Richier S."/>
            <person name="Rokitta S."/>
            <person name="Shiraiwa Y."/>
            <person name="Soanes D.M."/>
            <person name="van der Giezen M."/>
            <person name="Wahlund T.M."/>
            <person name="Williams B."/>
            <person name="Wilson W."/>
            <person name="Wolfe G."/>
            <person name="Wurch L.L."/>
        </authorList>
    </citation>
    <scope>NUCLEOTIDE SEQUENCE</scope>
</reference>
<dbReference type="PaxDb" id="2903-EOD26473"/>
<keyword evidence="1" id="KW-0813">Transport</keyword>
<keyword evidence="7" id="KW-0812">Transmembrane</keyword>
<dbReference type="Gene3D" id="1.20.1530.20">
    <property type="match status" value="2"/>
</dbReference>
<dbReference type="PANTHER" id="PTHR43562:SF3">
    <property type="entry name" value="SODIUM ION_PROTON EXCHANGER (EUROFUNG)"/>
    <property type="match status" value="1"/>
</dbReference>
<evidence type="ECO:0000256" key="7">
    <source>
        <dbReference type="SAM" id="Phobius"/>
    </source>
</evidence>
<keyword evidence="7" id="KW-1133">Transmembrane helix</keyword>
<dbReference type="AlphaFoldDB" id="A0A0D3JSI8"/>
<keyword evidence="4" id="KW-0406">Ion transport</keyword>